<dbReference type="Proteomes" id="UP001380953">
    <property type="component" value="Unassembled WGS sequence"/>
</dbReference>
<protein>
    <submittedName>
        <fullName evidence="1">Rpn family recombination-promoting nuclease/putative transposase</fullName>
    </submittedName>
</protein>
<reference evidence="1" key="1">
    <citation type="submission" date="2024-03" db="EMBL/GenBank/DDBJ databases">
        <title>Whole genome sequecning of epiphytes from Marcgravia umbellata leaves.</title>
        <authorList>
            <person name="Kumar G."/>
            <person name="Savka M.A."/>
        </authorList>
    </citation>
    <scope>NUCLEOTIDE SEQUENCE</scope>
    <source>
        <strain evidence="1">RIT_BL5</strain>
    </source>
</reference>
<dbReference type="EMBL" id="JBBKAR010000022">
    <property type="protein sequence ID" value="MEJ8303640.1"/>
    <property type="molecule type" value="Genomic_DNA"/>
</dbReference>
<accession>A0ACC6P9P9</accession>
<comment type="caution">
    <text evidence="1">The sequence shown here is derived from an EMBL/GenBank/DDBJ whole genome shotgun (WGS) entry which is preliminary data.</text>
</comment>
<sequence>MVNVLVYKAQLSGQEFYFYVLLEFQSRVDFQMPHRLLTYMTEIWRDVQSNTPQSEKRRKTHKLPAVVPIVLYNGNATWTAVRSFREMLEGEQHFGAELLNFRYVLLDVKRLDKKQLEQMENLIGLIFLVEQNPGAVPFTNRLRKSSQILKKLDPELFQLFKSWFKMTNPKETEKIGHVLDKFEDPKGVDTMISNLTKALRDEYYEMRRQGLAAGQAKGKEEGRVEGETAARMDIARNLLKEGMSIEQTARLAGLNISEVEQLTEK</sequence>
<evidence type="ECO:0000313" key="2">
    <source>
        <dbReference type="Proteomes" id="UP001380953"/>
    </source>
</evidence>
<name>A0ACC6P9P9_9BACL</name>
<evidence type="ECO:0000313" key="1">
    <source>
        <dbReference type="EMBL" id="MEJ8303640.1"/>
    </source>
</evidence>
<keyword evidence="2" id="KW-1185">Reference proteome</keyword>
<organism evidence="1 2">
    <name type="scientific">Saccharibacillus sacchari</name>
    <dbReference type="NCBI Taxonomy" id="456493"/>
    <lineage>
        <taxon>Bacteria</taxon>
        <taxon>Bacillati</taxon>
        <taxon>Bacillota</taxon>
        <taxon>Bacilli</taxon>
        <taxon>Bacillales</taxon>
        <taxon>Paenibacillaceae</taxon>
        <taxon>Saccharibacillus</taxon>
    </lineage>
</organism>
<proteinExistence type="predicted"/>
<gene>
    <name evidence="1" type="ORF">WKI47_06875</name>
</gene>